<organism evidence="1">
    <name type="scientific">gut metagenome</name>
    <dbReference type="NCBI Taxonomy" id="749906"/>
    <lineage>
        <taxon>unclassified sequences</taxon>
        <taxon>metagenomes</taxon>
        <taxon>organismal metagenomes</taxon>
    </lineage>
</organism>
<comment type="caution">
    <text evidence="1">The sequence shown here is derived from an EMBL/GenBank/DDBJ whole genome shotgun (WGS) entry which is preliminary data.</text>
</comment>
<gene>
    <name evidence="1" type="ORF">EVA_11422</name>
</gene>
<sequence length="54" mass="5620">MPQAFAVMIPAMVLRIIASILSAAEVPVVFAMNICLPLPGVTTRPTVETPIGNG</sequence>
<dbReference type="EMBL" id="AMCI01003358">
    <property type="protein sequence ID" value="EJX00472.1"/>
    <property type="molecule type" value="Genomic_DNA"/>
</dbReference>
<name>J9FZP7_9ZZZZ</name>
<protein>
    <submittedName>
        <fullName evidence="1">Secreted protein</fullName>
    </submittedName>
</protein>
<proteinExistence type="predicted"/>
<accession>J9FZP7</accession>
<reference evidence="1" key="1">
    <citation type="journal article" date="2012" name="PLoS ONE">
        <title>Gene sets for utilization of primary and secondary nutrition supplies in the distal gut of endangered iberian lynx.</title>
        <authorList>
            <person name="Alcaide M."/>
            <person name="Messina E."/>
            <person name="Richter M."/>
            <person name="Bargiela R."/>
            <person name="Peplies J."/>
            <person name="Huws S.A."/>
            <person name="Newbold C.J."/>
            <person name="Golyshin P.N."/>
            <person name="Simon M.A."/>
            <person name="Lopez G."/>
            <person name="Yakimov M.M."/>
            <person name="Ferrer M."/>
        </authorList>
    </citation>
    <scope>NUCLEOTIDE SEQUENCE</scope>
</reference>
<evidence type="ECO:0000313" key="1">
    <source>
        <dbReference type="EMBL" id="EJX00472.1"/>
    </source>
</evidence>
<dbReference type="AlphaFoldDB" id="J9FZP7"/>